<dbReference type="PANTHER" id="PTHR10545:SF29">
    <property type="entry name" value="GH14572P-RELATED"/>
    <property type="match status" value="1"/>
</dbReference>
<dbReference type="SUPFAM" id="SSF55729">
    <property type="entry name" value="Acyl-CoA N-acyltransferases (Nat)"/>
    <property type="match status" value="1"/>
</dbReference>
<proteinExistence type="inferred from homology"/>
<dbReference type="Proteomes" id="UP000282106">
    <property type="component" value="Unassembled WGS sequence"/>
</dbReference>
<keyword evidence="2 5" id="KW-0808">Transferase</keyword>
<name>A0A3N0VGN2_9GAMM</name>
<dbReference type="InterPro" id="IPR000182">
    <property type="entry name" value="GNAT_dom"/>
</dbReference>
<evidence type="ECO:0000256" key="1">
    <source>
        <dbReference type="ARBA" id="ARBA00008694"/>
    </source>
</evidence>
<comment type="caution">
    <text evidence="5">The sequence shown here is derived from an EMBL/GenBank/DDBJ whole genome shotgun (WGS) entry which is preliminary data.</text>
</comment>
<evidence type="ECO:0000313" key="5">
    <source>
        <dbReference type="EMBL" id="ROH91852.1"/>
    </source>
</evidence>
<gene>
    <name evidence="5" type="ORF">ED208_05605</name>
</gene>
<dbReference type="InterPro" id="IPR051016">
    <property type="entry name" value="Diverse_Substrate_AcTransf"/>
</dbReference>
<evidence type="ECO:0000313" key="6">
    <source>
        <dbReference type="Proteomes" id="UP000282106"/>
    </source>
</evidence>
<accession>A0A3N0VGN2</accession>
<dbReference type="GO" id="GO:0008080">
    <property type="term" value="F:N-acetyltransferase activity"/>
    <property type="evidence" value="ECO:0007669"/>
    <property type="project" value="TreeGrafter"/>
</dbReference>
<dbReference type="PROSITE" id="PS51186">
    <property type="entry name" value="GNAT"/>
    <property type="match status" value="1"/>
</dbReference>
<keyword evidence="6" id="KW-1185">Reference proteome</keyword>
<organism evidence="5 6">
    <name type="scientific">Stagnimonas aquatica</name>
    <dbReference type="NCBI Taxonomy" id="2689987"/>
    <lineage>
        <taxon>Bacteria</taxon>
        <taxon>Pseudomonadati</taxon>
        <taxon>Pseudomonadota</taxon>
        <taxon>Gammaproteobacteria</taxon>
        <taxon>Nevskiales</taxon>
        <taxon>Nevskiaceae</taxon>
        <taxon>Stagnimonas</taxon>
    </lineage>
</organism>
<sequence>MPGPPRAAMTTQIRPARADDCELIVALIRELAEYEKLLDQCQATPEALRESLFGQRPWAECLIAEQHGQGVGFALYFHNYSTFLAKPGLYLEDLYVRPAARGLGLGKALLAALAKLAVERGCGRFEWSVLDWNSPAIRFYESLGARPQDEWTIYRITGEALNTLAKQAQT</sequence>
<dbReference type="InParanoid" id="A0A3N0VGN2"/>
<dbReference type="EMBL" id="RJVO01000002">
    <property type="protein sequence ID" value="ROH91852.1"/>
    <property type="molecule type" value="Genomic_DNA"/>
</dbReference>
<dbReference type="Pfam" id="PF00583">
    <property type="entry name" value="Acetyltransf_1"/>
    <property type="match status" value="1"/>
</dbReference>
<protein>
    <submittedName>
        <fullName evidence="5">GNAT family N-acetyltransferase</fullName>
    </submittedName>
</protein>
<evidence type="ECO:0000256" key="2">
    <source>
        <dbReference type="ARBA" id="ARBA00022679"/>
    </source>
</evidence>
<evidence type="ECO:0000259" key="4">
    <source>
        <dbReference type="PROSITE" id="PS51186"/>
    </source>
</evidence>
<dbReference type="PANTHER" id="PTHR10545">
    <property type="entry name" value="DIAMINE N-ACETYLTRANSFERASE"/>
    <property type="match status" value="1"/>
</dbReference>
<keyword evidence="3" id="KW-0012">Acyltransferase</keyword>
<dbReference type="AlphaFoldDB" id="A0A3N0VGN2"/>
<comment type="similarity">
    <text evidence="1">Belongs to the acetyltransferase family.</text>
</comment>
<feature type="domain" description="N-acetyltransferase" evidence="4">
    <location>
        <begin position="11"/>
        <end position="169"/>
    </location>
</feature>
<reference evidence="5 6" key="1">
    <citation type="submission" date="2018-10" db="EMBL/GenBank/DDBJ databases">
        <authorList>
            <person name="Chen W.-M."/>
        </authorList>
    </citation>
    <scope>NUCLEOTIDE SEQUENCE [LARGE SCALE GENOMIC DNA]</scope>
    <source>
        <strain evidence="5 6">THS-13</strain>
    </source>
</reference>
<dbReference type="Gene3D" id="3.40.630.30">
    <property type="match status" value="1"/>
</dbReference>
<evidence type="ECO:0000256" key="3">
    <source>
        <dbReference type="ARBA" id="ARBA00023315"/>
    </source>
</evidence>
<dbReference type="InterPro" id="IPR016181">
    <property type="entry name" value="Acyl_CoA_acyltransferase"/>
</dbReference>
<dbReference type="FunFam" id="3.40.630.30:FF:000064">
    <property type="entry name" value="GNAT family acetyltransferase"/>
    <property type="match status" value="1"/>
</dbReference>